<protein>
    <submittedName>
        <fullName evidence="2">Host attachment protein</fullName>
    </submittedName>
</protein>
<organism evidence="2 3">
    <name type="scientific">Haloferula rosea</name>
    <dbReference type="NCBI Taxonomy" id="490093"/>
    <lineage>
        <taxon>Bacteria</taxon>
        <taxon>Pseudomonadati</taxon>
        <taxon>Verrucomicrobiota</taxon>
        <taxon>Verrucomicrobiia</taxon>
        <taxon>Verrucomicrobiales</taxon>
        <taxon>Verrucomicrobiaceae</taxon>
        <taxon>Haloferula</taxon>
    </lineage>
</organism>
<gene>
    <name evidence="2" type="ORF">JIN81_18310</name>
</gene>
<dbReference type="AlphaFoldDB" id="A0A934VHS8"/>
<dbReference type="EMBL" id="JAENII010000024">
    <property type="protein sequence ID" value="MBK1828995.1"/>
    <property type="molecule type" value="Genomic_DNA"/>
</dbReference>
<proteinExistence type="predicted"/>
<name>A0A934VHS8_9BACT</name>
<comment type="caution">
    <text evidence="2">The sequence shown here is derived from an EMBL/GenBank/DDBJ whole genome shotgun (WGS) entry which is preliminary data.</text>
</comment>
<sequence length="143" mass="16085">MIIVADLGRMKAYRLTRDELQPNTSPAFEDLADVDLENQHSHVSDRVTDKAGRFNYGSGSIAVGERHSEEDQAETRQLQAIAESIDQVAGSDQADIYFAAPQPMIRQLLEAINPKVRKRIRKDLPLNLVKAPKLDLMKRFDLA</sequence>
<feature type="region of interest" description="Disordered" evidence="1">
    <location>
        <begin position="40"/>
        <end position="75"/>
    </location>
</feature>
<feature type="compositionally biased region" description="Basic and acidic residues" evidence="1">
    <location>
        <begin position="40"/>
        <end position="52"/>
    </location>
</feature>
<reference evidence="2" key="1">
    <citation type="submission" date="2021-01" db="EMBL/GenBank/DDBJ databases">
        <title>Modified the classification status of verrucomicrobia.</title>
        <authorList>
            <person name="Feng X."/>
        </authorList>
    </citation>
    <scope>NUCLEOTIDE SEQUENCE</scope>
    <source>
        <strain evidence="2">KCTC 22201</strain>
    </source>
</reference>
<dbReference type="RefSeq" id="WP_200283404.1">
    <property type="nucleotide sequence ID" value="NZ_JAENII010000024.1"/>
</dbReference>
<dbReference type="Pfam" id="PF10116">
    <property type="entry name" value="Host_attach"/>
    <property type="match status" value="1"/>
</dbReference>
<feature type="compositionally biased region" description="Basic and acidic residues" evidence="1">
    <location>
        <begin position="64"/>
        <end position="74"/>
    </location>
</feature>
<evidence type="ECO:0000313" key="2">
    <source>
        <dbReference type="EMBL" id="MBK1828995.1"/>
    </source>
</evidence>
<dbReference type="InterPro" id="IPR019291">
    <property type="entry name" value="Host_attachment_protein"/>
</dbReference>
<evidence type="ECO:0000313" key="3">
    <source>
        <dbReference type="Proteomes" id="UP000658278"/>
    </source>
</evidence>
<dbReference type="Proteomes" id="UP000658278">
    <property type="component" value="Unassembled WGS sequence"/>
</dbReference>
<accession>A0A934VHS8</accession>
<evidence type="ECO:0000256" key="1">
    <source>
        <dbReference type="SAM" id="MobiDB-lite"/>
    </source>
</evidence>
<keyword evidence="3" id="KW-1185">Reference proteome</keyword>